<dbReference type="AlphaFoldDB" id="A0A6P6L9R9"/>
<keyword evidence="7" id="KW-0443">Lipid metabolism</keyword>
<dbReference type="GeneID" id="113057904"/>
<dbReference type="Gene3D" id="1.10.555.10">
    <property type="entry name" value="Rho GTPase activation protein"/>
    <property type="match status" value="1"/>
</dbReference>
<comment type="similarity">
    <text evidence="3">Belongs to the inositol 1,4,5-trisphosphate 5-phosphatase type II family.</text>
</comment>
<keyword evidence="5" id="KW-0967">Endosome</keyword>
<sequence length="930" mass="106552">MMESSLGKSDSQCLATVRGHELRNGQKEPRLLSLLECSGHFKLDILANPETIVSSPVSQLSIPINNHFQIIREIEEVLLIDISNNTTIKIRLQGEQTPELLLELQDDVHTQSFLQHVTEAKQQAERKSLLPRKMEPVVPVPVKDCIPVPPQRGTSKSTSNNINNSTLVKPSNTDFGFEEKKNKKNRIIAQRGPPPPPLPPLPPRKGTFTPSNNVTAGPTTKERPPSAQNSDSPSSYTMRQAMMSTHAGSREGLLKYRLNKKEKEYVDIKNFRFFIGTWNVNGQSPDSSLEPWLCRDPDPPDVYALGFQELDLSTEAFFYMDSSKEQLWVEAVEKSLHSKAKYKQIRIIRLVGMMLVVYVNKEHEHHIREVASESVGTGLMNKMGNKGGVAVRFVFHNTSFCFVNSHLAAHVDDYERRNQDYKDICARMSFHLMECPRLSIVKHDVVIWLGDLNYRLCFPEVGDVKKLIAEKELRRLQEYDQLNIQRKTKRAFTDFMEGEINFCPTYKYDAKSDRWDSSGKCRVPAWCDRILWRGSNVKQLHYRSHMELKTSDHKPVSALFSIGVKMVIEHRYKKVFEEIVREMDRMENDFLPSLSLTKREFTFENVKFRQLQRQSFLITNDGQVACTFAFIPKLNDSQYCKPWLRAEPSEGVLDPNEAMEIFLEVYVSKDSVMLLNSGEDQIEDILVLHLDRGKDYFITIAGNYLPSCFGTSLETLCRMKKPIREIPITKLIDLGEDSCMEKEKCRLNFLLYSSGTEDNPLKIPKEVWLLVNHLYTKACQQEDLFQTPGLQDDLQSIIDCLDTSIPESIPGSNHSVAEALLIFLEALPEPVLCYELYQRCLECSHDSRLCKQLISQLPRAHRNVFRYLMAFLRELLKHSIDNNLNANLLATLFASLLIRPPPNLAGKQTQHDRQKTSDFILGFLMGGDED</sequence>
<evidence type="ECO:0000256" key="5">
    <source>
        <dbReference type="ARBA" id="ARBA00022753"/>
    </source>
</evidence>
<keyword evidence="6" id="KW-0378">Hydrolase</keyword>
<keyword evidence="8" id="KW-0472">Membrane</keyword>
<dbReference type="PROSITE" id="PS50238">
    <property type="entry name" value="RHOGAP"/>
    <property type="match status" value="1"/>
</dbReference>
<dbReference type="InterPro" id="IPR013783">
    <property type="entry name" value="Ig-like_fold"/>
</dbReference>
<gene>
    <name evidence="13" type="primary">LOC113057904</name>
</gene>
<dbReference type="FunFam" id="3.60.10.10:FF:000004">
    <property type="entry name" value="Type II inositol 1,4,5-trisphosphate 5-phosphatase"/>
    <property type="match status" value="1"/>
</dbReference>
<dbReference type="GO" id="GO:0004439">
    <property type="term" value="F:phosphatidylinositol-4,5-bisphosphate 5-phosphatase activity"/>
    <property type="evidence" value="ECO:0007669"/>
    <property type="project" value="UniProtKB-EC"/>
</dbReference>
<feature type="compositionally biased region" description="Low complexity" evidence="10">
    <location>
        <begin position="154"/>
        <end position="166"/>
    </location>
</feature>
<evidence type="ECO:0000256" key="2">
    <source>
        <dbReference type="ARBA" id="ARBA00004580"/>
    </source>
</evidence>
<dbReference type="GO" id="GO:0046856">
    <property type="term" value="P:phosphatidylinositol dephosphorylation"/>
    <property type="evidence" value="ECO:0007669"/>
    <property type="project" value="InterPro"/>
</dbReference>
<feature type="compositionally biased region" description="Polar residues" evidence="10">
    <location>
        <begin position="208"/>
        <end position="218"/>
    </location>
</feature>
<dbReference type="SMART" id="SM00128">
    <property type="entry name" value="IPPc"/>
    <property type="match status" value="1"/>
</dbReference>
<evidence type="ECO:0000256" key="6">
    <source>
        <dbReference type="ARBA" id="ARBA00022801"/>
    </source>
</evidence>
<evidence type="ECO:0000256" key="8">
    <source>
        <dbReference type="ARBA" id="ARBA00023136"/>
    </source>
</evidence>
<evidence type="ECO:0000313" key="12">
    <source>
        <dbReference type="Proteomes" id="UP000515129"/>
    </source>
</evidence>
<dbReference type="EC" id="3.1.3.36" evidence="4"/>
<dbReference type="InterPro" id="IPR037793">
    <property type="entry name" value="OCRL1/INPP5B_INPP5c"/>
</dbReference>
<dbReference type="FunFam" id="2.60.40.10:FF:000132">
    <property type="entry name" value="Inositol polyphosphate 5-phosphatase OCRL-1 isoform b"/>
    <property type="match status" value="1"/>
</dbReference>
<dbReference type="FunFam" id="1.10.555.10:FF:000012">
    <property type="entry name" value="Putative inositol polyphosphate 5-phosphatase OCRL-1"/>
    <property type="match status" value="1"/>
</dbReference>
<dbReference type="InterPro" id="IPR000198">
    <property type="entry name" value="RhoGAP_dom"/>
</dbReference>
<dbReference type="Proteomes" id="UP000515129">
    <property type="component" value="Chromosome 39"/>
</dbReference>
<dbReference type="Gene3D" id="2.60.40.10">
    <property type="entry name" value="Immunoglobulins"/>
    <property type="match status" value="1"/>
</dbReference>
<dbReference type="GO" id="GO:0031901">
    <property type="term" value="C:early endosome membrane"/>
    <property type="evidence" value="ECO:0007669"/>
    <property type="project" value="UniProtKB-SubCell"/>
</dbReference>
<protein>
    <recommendedName>
        <fullName evidence="4">phosphoinositide 5-phosphatase</fullName>
        <ecNumber evidence="4">3.1.3.36</ecNumber>
    </recommendedName>
</protein>
<evidence type="ECO:0000256" key="3">
    <source>
        <dbReference type="ARBA" id="ARBA00005910"/>
    </source>
</evidence>
<feature type="domain" description="Rho-GAP" evidence="11">
    <location>
        <begin position="745"/>
        <end position="930"/>
    </location>
</feature>
<dbReference type="InterPro" id="IPR000300">
    <property type="entry name" value="IPPc"/>
</dbReference>
<dbReference type="InterPro" id="IPR048869">
    <property type="entry name" value="OCRL-1_2_ASH"/>
</dbReference>
<dbReference type="SMART" id="SM00324">
    <property type="entry name" value="RhoGAP"/>
    <property type="match status" value="1"/>
</dbReference>
<dbReference type="InterPro" id="IPR008936">
    <property type="entry name" value="Rho_GTPase_activation_prot"/>
</dbReference>
<dbReference type="Pfam" id="PF16726">
    <property type="entry name" value="OCRL_clath_bd"/>
    <property type="match status" value="1"/>
</dbReference>
<evidence type="ECO:0000256" key="4">
    <source>
        <dbReference type="ARBA" id="ARBA00013044"/>
    </source>
</evidence>
<dbReference type="Gene3D" id="2.30.29.110">
    <property type="match status" value="1"/>
</dbReference>
<accession>A0A6P6L9R9</accession>
<dbReference type="SUPFAM" id="SSF48350">
    <property type="entry name" value="GTPase activation domain, GAP"/>
    <property type="match status" value="1"/>
</dbReference>
<evidence type="ECO:0000313" key="13">
    <source>
        <dbReference type="RefSeq" id="XP_026081274.1"/>
    </source>
</evidence>
<keyword evidence="9" id="KW-0968">Cytoplasmic vesicle</keyword>
<feature type="compositionally biased region" description="Polar residues" evidence="10">
    <location>
        <begin position="226"/>
        <end position="237"/>
    </location>
</feature>
<dbReference type="GO" id="GO:0007165">
    <property type="term" value="P:signal transduction"/>
    <property type="evidence" value="ECO:0007669"/>
    <property type="project" value="InterPro"/>
</dbReference>
<evidence type="ECO:0000256" key="9">
    <source>
        <dbReference type="ARBA" id="ARBA00023329"/>
    </source>
</evidence>
<feature type="region of interest" description="Disordered" evidence="10">
    <location>
        <begin position="141"/>
        <end position="237"/>
    </location>
</feature>
<dbReference type="Pfam" id="PF21310">
    <property type="entry name" value="OCRL-like_ASH"/>
    <property type="match status" value="1"/>
</dbReference>
<reference evidence="13" key="1">
    <citation type="submission" date="2025-08" db="UniProtKB">
        <authorList>
            <consortium name="RefSeq"/>
        </authorList>
    </citation>
    <scope>IDENTIFICATION</scope>
    <source>
        <strain evidence="13">Wakin</strain>
        <tissue evidence="13">Muscle</tissue>
    </source>
</reference>
<dbReference type="Pfam" id="PF00620">
    <property type="entry name" value="RhoGAP"/>
    <property type="match status" value="1"/>
</dbReference>
<dbReference type="InterPro" id="IPR046985">
    <property type="entry name" value="IP5"/>
</dbReference>
<dbReference type="InterPro" id="IPR047078">
    <property type="entry name" value="RhoGAP_OCRL1"/>
</dbReference>
<dbReference type="CDD" id="cd09093">
    <property type="entry name" value="INPP5c_INPP5B"/>
    <property type="match status" value="1"/>
</dbReference>
<evidence type="ECO:0000256" key="10">
    <source>
        <dbReference type="SAM" id="MobiDB-lite"/>
    </source>
</evidence>
<comment type="subcellular location">
    <subcellularLocation>
        <location evidence="2">Cytoplasmic vesicle</location>
        <location evidence="2">Phagosome membrane</location>
    </subcellularLocation>
    <subcellularLocation>
        <location evidence="1">Early endosome membrane</location>
    </subcellularLocation>
</comment>
<dbReference type="GO" id="GO:0030670">
    <property type="term" value="C:phagocytic vesicle membrane"/>
    <property type="evidence" value="ECO:0007669"/>
    <property type="project" value="UniProtKB-SubCell"/>
</dbReference>
<dbReference type="PANTHER" id="PTHR11200:SF176">
    <property type="entry name" value="INOSITOL POLYPHOSPHATE 5-PHOSPHATASE OCRL"/>
    <property type="match status" value="1"/>
</dbReference>
<evidence type="ECO:0000259" key="11">
    <source>
        <dbReference type="PROSITE" id="PS50238"/>
    </source>
</evidence>
<keyword evidence="12" id="KW-1185">Reference proteome</keyword>
<dbReference type="Gene3D" id="3.60.10.10">
    <property type="entry name" value="Endonuclease/exonuclease/phosphatase"/>
    <property type="match status" value="1"/>
</dbReference>
<dbReference type="InterPro" id="IPR031995">
    <property type="entry name" value="OCRL_clath-bd"/>
</dbReference>
<dbReference type="GO" id="GO:0052745">
    <property type="term" value="F:inositol phosphate phosphatase activity"/>
    <property type="evidence" value="ECO:0007669"/>
    <property type="project" value="InterPro"/>
</dbReference>
<dbReference type="CDD" id="cd04380">
    <property type="entry name" value="RhoGAP_OCRL1"/>
    <property type="match status" value="1"/>
</dbReference>
<dbReference type="Pfam" id="PF22669">
    <property type="entry name" value="Exo_endo_phos2"/>
    <property type="match status" value="1"/>
</dbReference>
<organism evidence="12 13">
    <name type="scientific">Carassius auratus</name>
    <name type="common">Goldfish</name>
    <dbReference type="NCBI Taxonomy" id="7957"/>
    <lineage>
        <taxon>Eukaryota</taxon>
        <taxon>Metazoa</taxon>
        <taxon>Chordata</taxon>
        <taxon>Craniata</taxon>
        <taxon>Vertebrata</taxon>
        <taxon>Euteleostomi</taxon>
        <taxon>Actinopterygii</taxon>
        <taxon>Neopterygii</taxon>
        <taxon>Teleostei</taxon>
        <taxon>Ostariophysi</taxon>
        <taxon>Cypriniformes</taxon>
        <taxon>Cyprinidae</taxon>
        <taxon>Cyprininae</taxon>
        <taxon>Carassius</taxon>
    </lineage>
</organism>
<evidence type="ECO:0000256" key="7">
    <source>
        <dbReference type="ARBA" id="ARBA00023098"/>
    </source>
</evidence>
<dbReference type="RefSeq" id="XP_026081274.1">
    <property type="nucleotide sequence ID" value="XM_026225489.1"/>
</dbReference>
<evidence type="ECO:0000256" key="1">
    <source>
        <dbReference type="ARBA" id="ARBA00004146"/>
    </source>
</evidence>
<dbReference type="InterPro" id="IPR036691">
    <property type="entry name" value="Endo/exonu/phosph_ase_sf"/>
</dbReference>
<dbReference type="SUPFAM" id="SSF56219">
    <property type="entry name" value="DNase I-like"/>
    <property type="match status" value="1"/>
</dbReference>
<dbReference type="PANTHER" id="PTHR11200">
    <property type="entry name" value="INOSITOL 5-PHOSPHATASE"/>
    <property type="match status" value="1"/>
</dbReference>
<name>A0A6P6L9R9_CARAU</name>
<feature type="compositionally biased region" description="Pro residues" evidence="10">
    <location>
        <begin position="192"/>
        <end position="203"/>
    </location>
</feature>
<proteinExistence type="inferred from homology"/>